<evidence type="ECO:0000256" key="4">
    <source>
        <dbReference type="SAM" id="MobiDB-lite"/>
    </source>
</evidence>
<dbReference type="GO" id="GO:0006310">
    <property type="term" value="P:DNA recombination"/>
    <property type="evidence" value="ECO:0007669"/>
    <property type="project" value="UniProtKB-UniRule"/>
</dbReference>
<feature type="region of interest" description="Disordered" evidence="4">
    <location>
        <begin position="107"/>
        <end position="150"/>
    </location>
</feature>
<organism evidence="5 6">
    <name type="scientific">Microbacter margulisiae</name>
    <dbReference type="NCBI Taxonomy" id="1350067"/>
    <lineage>
        <taxon>Bacteria</taxon>
        <taxon>Pseudomonadati</taxon>
        <taxon>Bacteroidota</taxon>
        <taxon>Bacteroidia</taxon>
        <taxon>Bacteroidales</taxon>
        <taxon>Porphyromonadaceae</taxon>
        <taxon>Microbacter</taxon>
    </lineage>
</organism>
<keyword evidence="6" id="KW-1185">Reference proteome</keyword>
<evidence type="ECO:0000313" key="5">
    <source>
        <dbReference type="EMBL" id="MBB3186897.1"/>
    </source>
</evidence>
<keyword evidence="2" id="KW-0235">DNA replication</keyword>
<dbReference type="Pfam" id="PF00436">
    <property type="entry name" value="SSB"/>
    <property type="match status" value="1"/>
</dbReference>
<proteinExistence type="inferred from homology"/>
<keyword evidence="2" id="KW-0227">DNA damage</keyword>
<comment type="function">
    <text evidence="2">Plays an important role in DNA replication, recombination and repair. Binds to ssDNA and to an array of partner proteins to recruit them to their sites of action during DNA metabolism.</text>
</comment>
<dbReference type="SUPFAM" id="SSF50249">
    <property type="entry name" value="Nucleic acid-binding proteins"/>
    <property type="match status" value="1"/>
</dbReference>
<keyword evidence="2" id="KW-0234">DNA repair</keyword>
<dbReference type="AlphaFoldDB" id="A0A7W5DPX0"/>
<dbReference type="InterPro" id="IPR000424">
    <property type="entry name" value="Primosome_PriB/ssb"/>
</dbReference>
<gene>
    <name evidence="5" type="ORF">FHX64_001060</name>
</gene>
<accession>A0A7W5DPX0</accession>
<keyword evidence="1 2" id="KW-0238">DNA-binding</keyword>
<dbReference type="Proteomes" id="UP000544222">
    <property type="component" value="Unassembled WGS sequence"/>
</dbReference>
<dbReference type="InterPro" id="IPR011344">
    <property type="entry name" value="ssDNA-bd"/>
</dbReference>
<keyword evidence="2" id="KW-0233">DNA recombination</keyword>
<evidence type="ECO:0000313" key="6">
    <source>
        <dbReference type="Proteomes" id="UP000544222"/>
    </source>
</evidence>
<protein>
    <recommendedName>
        <fullName evidence="2 3">Single-stranded DNA-binding protein</fullName>
        <shortName evidence="2">SSB</shortName>
    </recommendedName>
</protein>
<evidence type="ECO:0000256" key="1">
    <source>
        <dbReference type="ARBA" id="ARBA00023125"/>
    </source>
</evidence>
<name>A0A7W5DPX0_9PORP</name>
<dbReference type="PIRSF" id="PIRSF002070">
    <property type="entry name" value="SSB"/>
    <property type="match status" value="1"/>
</dbReference>
<dbReference type="CDD" id="cd04496">
    <property type="entry name" value="SSB_OBF"/>
    <property type="match status" value="1"/>
</dbReference>
<dbReference type="EMBL" id="JACHYB010000001">
    <property type="protein sequence ID" value="MBB3186897.1"/>
    <property type="molecule type" value="Genomic_DNA"/>
</dbReference>
<dbReference type="InterPro" id="IPR012340">
    <property type="entry name" value="NA-bd_OB-fold"/>
</dbReference>
<feature type="short sequence motif" description="Important for interaction with partner proteins" evidence="2">
    <location>
        <begin position="145"/>
        <end position="150"/>
    </location>
</feature>
<evidence type="ECO:0000256" key="2">
    <source>
        <dbReference type="HAMAP-Rule" id="MF_00984"/>
    </source>
</evidence>
<dbReference type="PANTHER" id="PTHR10302">
    <property type="entry name" value="SINGLE-STRANDED DNA-BINDING PROTEIN"/>
    <property type="match status" value="1"/>
</dbReference>
<dbReference type="RefSeq" id="WP_183412733.1">
    <property type="nucleotide sequence ID" value="NZ_JACHYB010000001.1"/>
</dbReference>
<dbReference type="GO" id="GO:0009295">
    <property type="term" value="C:nucleoid"/>
    <property type="evidence" value="ECO:0007669"/>
    <property type="project" value="TreeGrafter"/>
</dbReference>
<dbReference type="PROSITE" id="PS50935">
    <property type="entry name" value="SSB"/>
    <property type="match status" value="1"/>
</dbReference>
<dbReference type="GO" id="GO:0006260">
    <property type="term" value="P:DNA replication"/>
    <property type="evidence" value="ECO:0007669"/>
    <property type="project" value="UniProtKB-UniRule"/>
</dbReference>
<comment type="subunit">
    <text evidence="2">Homotetramer.</text>
</comment>
<dbReference type="GO" id="GO:0006281">
    <property type="term" value="P:DNA repair"/>
    <property type="evidence" value="ECO:0007669"/>
    <property type="project" value="UniProtKB-UniRule"/>
</dbReference>
<reference evidence="5 6" key="1">
    <citation type="submission" date="2020-08" db="EMBL/GenBank/DDBJ databases">
        <title>Genomic Encyclopedia of Type Strains, Phase IV (KMG-IV): sequencing the most valuable type-strain genomes for metagenomic binning, comparative biology and taxonomic classification.</title>
        <authorList>
            <person name="Goeker M."/>
        </authorList>
    </citation>
    <scope>NUCLEOTIDE SEQUENCE [LARGE SCALE GENOMIC DNA]</scope>
    <source>
        <strain evidence="5 6">DSM 27471</strain>
    </source>
</reference>
<dbReference type="NCBIfam" id="TIGR00621">
    <property type="entry name" value="ssb"/>
    <property type="match status" value="1"/>
</dbReference>
<dbReference type="HAMAP" id="MF_00984">
    <property type="entry name" value="SSB"/>
    <property type="match status" value="1"/>
</dbReference>
<comment type="caution">
    <text evidence="2">Lacks conserved residue(s) required for the propagation of feature annotation.</text>
</comment>
<dbReference type="Gene3D" id="2.40.50.140">
    <property type="entry name" value="Nucleic acid-binding proteins"/>
    <property type="match status" value="1"/>
</dbReference>
<comment type="caution">
    <text evidence="5">The sequence shown here is derived from an EMBL/GenBank/DDBJ whole genome shotgun (WGS) entry which is preliminary data.</text>
</comment>
<evidence type="ECO:0000256" key="3">
    <source>
        <dbReference type="PIRNR" id="PIRNR002070"/>
    </source>
</evidence>
<feature type="compositionally biased region" description="Polar residues" evidence="4">
    <location>
        <begin position="119"/>
        <end position="137"/>
    </location>
</feature>
<dbReference type="PANTHER" id="PTHR10302:SF27">
    <property type="entry name" value="SINGLE-STRANDED DNA-BINDING PROTEIN"/>
    <property type="match status" value="1"/>
</dbReference>
<sequence length="150" mass="16770">MSVNKVILVGNVGKDPDVKYLDRNMAVANFTLATTERGYKTANGTEVPDRTEWHNIVMWNRLAETAEKYIKKGSQLYIEGKIRTRQWEDKDGNKRYTTEIYADTMQLLGKRSDTGGAPSESQPAYSSNTADMSTTASVPPVDSPEDDLPF</sequence>
<dbReference type="GO" id="GO:0003697">
    <property type="term" value="F:single-stranded DNA binding"/>
    <property type="evidence" value="ECO:0007669"/>
    <property type="project" value="UniProtKB-UniRule"/>
</dbReference>